<keyword evidence="1" id="KW-1185">Reference proteome</keyword>
<dbReference type="AlphaFoldDB" id="A0A1I7ZU60"/>
<dbReference type="WBParaSite" id="L893_g29949.t2">
    <property type="protein sequence ID" value="L893_g29949.t2"/>
    <property type="gene ID" value="L893_g29949"/>
</dbReference>
<accession>A0A1I7ZU60</accession>
<protein>
    <submittedName>
        <fullName evidence="2">Reverse transcriptase domain-containing protein</fullName>
    </submittedName>
</protein>
<dbReference type="Proteomes" id="UP000095287">
    <property type="component" value="Unplaced"/>
</dbReference>
<evidence type="ECO:0000313" key="2">
    <source>
        <dbReference type="WBParaSite" id="L893_g29949.t2"/>
    </source>
</evidence>
<organism evidence="1 2">
    <name type="scientific">Steinernema glaseri</name>
    <dbReference type="NCBI Taxonomy" id="37863"/>
    <lineage>
        <taxon>Eukaryota</taxon>
        <taxon>Metazoa</taxon>
        <taxon>Ecdysozoa</taxon>
        <taxon>Nematoda</taxon>
        <taxon>Chromadorea</taxon>
        <taxon>Rhabditida</taxon>
        <taxon>Tylenchina</taxon>
        <taxon>Panagrolaimomorpha</taxon>
        <taxon>Strongyloidoidea</taxon>
        <taxon>Steinernematidae</taxon>
        <taxon>Steinernema</taxon>
    </lineage>
</organism>
<evidence type="ECO:0000313" key="1">
    <source>
        <dbReference type="Proteomes" id="UP000095287"/>
    </source>
</evidence>
<proteinExistence type="predicted"/>
<reference evidence="2" key="1">
    <citation type="submission" date="2016-11" db="UniProtKB">
        <authorList>
            <consortium name="WormBaseParasite"/>
        </authorList>
    </citation>
    <scope>IDENTIFICATION</scope>
</reference>
<sequence length="340" mass="38531">MQNDLLNRSIPSAVRSNKNTPSIQQFFRRLKIRADVGPGSHNERVSLSFRLYKALDIEAATEAAQIKLTSSSQIGYTKLKITTQPTMDQVLRTLSLPVEQNVSSSLALAGANKSHAVTNLFAKFLWATQKQFTKVALSWSRGDLEVSVADYFWRGPFIQELNLTGHNSHHMLSAAIGKLFERTRRRPLKIQLRNIWFYDYEIKGIVNKWLYSAGTYGGKELCSSSCNFWEVVKRDIEDVVECPGGDGKYVYKDDADSSGVKELSFIFKVAEDWIKLVKKYGRLGAKKRMNASDLMDKTIPSIAHPSEKRWLEVMKVGEYVEVYVTGYWSCTGRPYSPSSD</sequence>
<name>A0A1I7ZU60_9BILA</name>